<organism evidence="1 2">
    <name type="scientific">Vallicoccus soli</name>
    <dbReference type="NCBI Taxonomy" id="2339232"/>
    <lineage>
        <taxon>Bacteria</taxon>
        <taxon>Bacillati</taxon>
        <taxon>Actinomycetota</taxon>
        <taxon>Actinomycetes</taxon>
        <taxon>Motilibacterales</taxon>
        <taxon>Vallicoccaceae</taxon>
        <taxon>Vallicoccus</taxon>
    </lineage>
</organism>
<accession>A0A3A3ZAD4</accession>
<name>A0A3A3ZAD4_9ACTN</name>
<keyword evidence="2" id="KW-1185">Reference proteome</keyword>
<reference evidence="1 2" key="1">
    <citation type="submission" date="2018-09" db="EMBL/GenBank/DDBJ databases">
        <title>YIM 75000 draft genome.</title>
        <authorList>
            <person name="Tang S."/>
            <person name="Feng Y."/>
        </authorList>
    </citation>
    <scope>NUCLEOTIDE SEQUENCE [LARGE SCALE GENOMIC DNA]</scope>
    <source>
        <strain evidence="1 2">YIM 75000</strain>
    </source>
</reference>
<evidence type="ECO:0000313" key="1">
    <source>
        <dbReference type="EMBL" id="RJK98046.1"/>
    </source>
</evidence>
<dbReference type="AlphaFoldDB" id="A0A3A3ZAD4"/>
<comment type="caution">
    <text evidence="1">The sequence shown here is derived from an EMBL/GenBank/DDBJ whole genome shotgun (WGS) entry which is preliminary data.</text>
</comment>
<proteinExistence type="predicted"/>
<evidence type="ECO:0000313" key="2">
    <source>
        <dbReference type="Proteomes" id="UP000265614"/>
    </source>
</evidence>
<dbReference type="Proteomes" id="UP000265614">
    <property type="component" value="Unassembled WGS sequence"/>
</dbReference>
<dbReference type="EMBL" id="QZEZ01000001">
    <property type="protein sequence ID" value="RJK98046.1"/>
    <property type="molecule type" value="Genomic_DNA"/>
</dbReference>
<gene>
    <name evidence="1" type="ORF">D5H78_03660</name>
</gene>
<protein>
    <submittedName>
        <fullName evidence="1">Uncharacterized protein</fullName>
    </submittedName>
</protein>
<sequence>MQRPGEQGVHAVLPEQQLPLTQLILLAVSPAVIMRGWRGGADVVVGALPVGGGVRAIRA</sequence>